<feature type="region of interest" description="Disordered" evidence="1">
    <location>
        <begin position="378"/>
        <end position="446"/>
    </location>
</feature>
<keyword evidence="3" id="KW-1185">Reference proteome</keyword>
<protein>
    <recommendedName>
        <fullName evidence="4">PDZ domain-containing protein</fullName>
    </recommendedName>
</protein>
<dbReference type="EMBL" id="BAABME010003424">
    <property type="protein sequence ID" value="GAA0158747.1"/>
    <property type="molecule type" value="Genomic_DNA"/>
</dbReference>
<dbReference type="Gene3D" id="2.30.42.10">
    <property type="match status" value="1"/>
</dbReference>
<dbReference type="PANTHER" id="PTHR47389:SF4">
    <property type="entry name" value="OS09G0436400 PROTEIN"/>
    <property type="match status" value="1"/>
</dbReference>
<dbReference type="SUPFAM" id="SSF50494">
    <property type="entry name" value="Trypsin-like serine proteases"/>
    <property type="match status" value="1"/>
</dbReference>
<evidence type="ECO:0000256" key="1">
    <source>
        <dbReference type="SAM" id="MobiDB-lite"/>
    </source>
</evidence>
<feature type="compositionally biased region" description="Basic residues" evidence="1">
    <location>
        <begin position="416"/>
        <end position="426"/>
    </location>
</feature>
<feature type="compositionally biased region" description="Basic and acidic residues" evidence="1">
    <location>
        <begin position="427"/>
        <end position="440"/>
    </location>
</feature>
<reference evidence="2 3" key="1">
    <citation type="submission" date="2024-01" db="EMBL/GenBank/DDBJ databases">
        <title>The complete chloroplast genome sequence of Lithospermum erythrorhizon: insights into the phylogenetic relationship among Boraginaceae species and the maternal lineages of purple gromwells.</title>
        <authorList>
            <person name="Okada T."/>
            <person name="Watanabe K."/>
        </authorList>
    </citation>
    <scope>NUCLEOTIDE SEQUENCE [LARGE SCALE GENOMIC DNA]</scope>
</reference>
<evidence type="ECO:0008006" key="4">
    <source>
        <dbReference type="Google" id="ProtNLM"/>
    </source>
</evidence>
<dbReference type="SUPFAM" id="SSF50156">
    <property type="entry name" value="PDZ domain-like"/>
    <property type="match status" value="1"/>
</dbReference>
<comment type="caution">
    <text evidence="2">The sequence shown here is derived from an EMBL/GenBank/DDBJ whole genome shotgun (WGS) entry which is preliminary data.</text>
</comment>
<name>A0AAV3Q6G9_LITER</name>
<dbReference type="InterPro" id="IPR009003">
    <property type="entry name" value="Peptidase_S1_PA"/>
</dbReference>
<dbReference type="AlphaFoldDB" id="A0AAV3Q6G9"/>
<feature type="compositionally biased region" description="Basic residues" evidence="1">
    <location>
        <begin position="392"/>
        <end position="407"/>
    </location>
</feature>
<dbReference type="Proteomes" id="UP001454036">
    <property type="component" value="Unassembled WGS sequence"/>
</dbReference>
<dbReference type="InterPro" id="IPR036034">
    <property type="entry name" value="PDZ_sf"/>
</dbReference>
<organism evidence="2 3">
    <name type="scientific">Lithospermum erythrorhizon</name>
    <name type="common">Purple gromwell</name>
    <name type="synonym">Lithospermum officinale var. erythrorhizon</name>
    <dbReference type="NCBI Taxonomy" id="34254"/>
    <lineage>
        <taxon>Eukaryota</taxon>
        <taxon>Viridiplantae</taxon>
        <taxon>Streptophyta</taxon>
        <taxon>Embryophyta</taxon>
        <taxon>Tracheophyta</taxon>
        <taxon>Spermatophyta</taxon>
        <taxon>Magnoliopsida</taxon>
        <taxon>eudicotyledons</taxon>
        <taxon>Gunneridae</taxon>
        <taxon>Pentapetalae</taxon>
        <taxon>asterids</taxon>
        <taxon>lamiids</taxon>
        <taxon>Boraginales</taxon>
        <taxon>Boraginaceae</taxon>
        <taxon>Boraginoideae</taxon>
        <taxon>Lithospermeae</taxon>
        <taxon>Lithospermum</taxon>
    </lineage>
</organism>
<sequence length="446" mass="50063">MFYIVSNPYTTPDVSRVSASIVRIKSYSDDANVCRRVTNGTIFLCEPVDENGPFVCYILTSSDIFKPPERLEHEEQGVSPVYKIDVCLPTDILYEGEFMAWDKEMNISVITIKSAVPLPTATLAPFSDWISVSPFGLSESRYLPSQSPYPTKLFPGDEVTIVCSTFKKPHDPLVFSGKYSVAYIGCGFDRKAFLRINCERIIDGAPVINCEGDVIGVAVNVRNYVAFLPVSIFFKWWKQVRTYGDIHRPWLGIRISNLYTADIDVLESYVHDCGITDGVFVNEVLSGSPADLANMRERDVIYQCDGRHVRSLLEVTELLWDKVGEVIEARGVRDGCHFVWKVEIQAIKSGILPESLAKTVVSKDIPGILPESLAENVVTRKKSTERGTNKAKDKKKSRKAKDKKKSRKDKEVTGTKKAKTRKRKGKNRGDAAEKPEDSKKRCWGLS</sequence>
<accession>A0AAV3Q6G9</accession>
<gene>
    <name evidence="2" type="ORF">LIER_15692</name>
</gene>
<evidence type="ECO:0000313" key="3">
    <source>
        <dbReference type="Proteomes" id="UP001454036"/>
    </source>
</evidence>
<evidence type="ECO:0000313" key="2">
    <source>
        <dbReference type="EMBL" id="GAA0158747.1"/>
    </source>
</evidence>
<proteinExistence type="predicted"/>
<dbReference type="PANTHER" id="PTHR47389">
    <property type="entry name" value="OS09G0436400 PROTEIN"/>
    <property type="match status" value="1"/>
</dbReference>
<feature type="compositionally biased region" description="Basic and acidic residues" evidence="1">
    <location>
        <begin position="382"/>
        <end position="391"/>
    </location>
</feature>